<accession>A0A0D2JR81</accession>
<dbReference type="EMBL" id="AZAC01000036">
    <property type="protein sequence ID" value="KIX11985.1"/>
    <property type="molecule type" value="Genomic_DNA"/>
</dbReference>
<evidence type="ECO:0000313" key="1">
    <source>
        <dbReference type="EMBL" id="KIX11985.1"/>
    </source>
</evidence>
<name>A0A0D2JR81_9BACT</name>
<dbReference type="InParanoid" id="A0A0D2JR81"/>
<dbReference type="Proteomes" id="UP000032233">
    <property type="component" value="Unassembled WGS sequence"/>
</dbReference>
<comment type="caution">
    <text evidence="1">The sequence shown here is derived from an EMBL/GenBank/DDBJ whole genome shotgun (WGS) entry which is preliminary data.</text>
</comment>
<gene>
    <name evidence="1" type="ORF">X474_21450</name>
</gene>
<organism evidence="1 2">
    <name type="scientific">Dethiosulfatarculus sandiegensis</name>
    <dbReference type="NCBI Taxonomy" id="1429043"/>
    <lineage>
        <taxon>Bacteria</taxon>
        <taxon>Pseudomonadati</taxon>
        <taxon>Thermodesulfobacteriota</taxon>
        <taxon>Desulfarculia</taxon>
        <taxon>Desulfarculales</taxon>
        <taxon>Desulfarculaceae</taxon>
        <taxon>Dethiosulfatarculus</taxon>
    </lineage>
</organism>
<dbReference type="AlphaFoldDB" id="A0A0D2JR81"/>
<evidence type="ECO:0000313" key="2">
    <source>
        <dbReference type="Proteomes" id="UP000032233"/>
    </source>
</evidence>
<sequence length="44" mass="5179">MFFIFPVPPKNFIRKQLFIHLTMLVSIIYTHKKGRPPLKDGLPV</sequence>
<keyword evidence="2" id="KW-1185">Reference proteome</keyword>
<protein>
    <submittedName>
        <fullName evidence="1">Uncharacterized protein</fullName>
    </submittedName>
</protein>
<proteinExistence type="predicted"/>
<reference evidence="1 2" key="1">
    <citation type="submission" date="2013-11" db="EMBL/GenBank/DDBJ databases">
        <title>Metagenomic analysis of a methanogenic consortium involved in long chain n-alkane degradation.</title>
        <authorList>
            <person name="Davidova I.A."/>
            <person name="Callaghan A.V."/>
            <person name="Wawrik B."/>
            <person name="Pruitt S."/>
            <person name="Marks C."/>
            <person name="Duncan K.E."/>
            <person name="Suflita J.M."/>
        </authorList>
    </citation>
    <scope>NUCLEOTIDE SEQUENCE [LARGE SCALE GENOMIC DNA]</scope>
    <source>
        <strain evidence="1 2">SPR</strain>
    </source>
</reference>